<keyword evidence="1" id="KW-0472">Membrane</keyword>
<keyword evidence="1" id="KW-0812">Transmembrane</keyword>
<keyword evidence="1" id="KW-1133">Transmembrane helix</keyword>
<dbReference type="OrthoDB" id="3041043at2759"/>
<evidence type="ECO:0000313" key="2">
    <source>
        <dbReference type="EMBL" id="PBK87339.1"/>
    </source>
</evidence>
<gene>
    <name evidence="2" type="ORF">ARMGADRAFT_1085747</name>
</gene>
<sequence length="410" mass="46280">MPVQVSSGSREWAFNKRHIPVEIMLLILRDTDPLGIIRFSFASFGAASMVALFMASAYTTRNLVYPFFPLHLVPLFQKLQQNTGLIVSGSRALGFLLRTSFPGSDLDLYVNFKHFHLIVLFMIMAGYGRGRLLGGNVHKPRPHDGAALFLPSTTYNGKNICAVYEFLHPDNVELKVQVILAMEAPMDIILGFHSTVPMNIVAHDVAISLYPKATFGLVVNCAKFDDRHAAVTGRSKYTKRGWSLFLDSSAAADADLHDVERYIGDRHCWVVKLPKLHSRFDWLDVKHSVNGHSWVLTYPSPTMGFVTRYSSLFLPQLDYAVCASKTVMSMYQREMVSWYCYIFSCDLLLQAVSRSLPHLAERVREWLDIVAARREDASDLCDDDLTVSLSDDSTNLNKKYFLPRGPFIPL</sequence>
<accession>A0A2H3CWD8</accession>
<dbReference type="EMBL" id="KZ293679">
    <property type="protein sequence ID" value="PBK87339.1"/>
    <property type="molecule type" value="Genomic_DNA"/>
</dbReference>
<feature type="transmembrane region" description="Helical" evidence="1">
    <location>
        <begin position="36"/>
        <end position="58"/>
    </location>
</feature>
<dbReference type="Proteomes" id="UP000217790">
    <property type="component" value="Unassembled WGS sequence"/>
</dbReference>
<organism evidence="2 3">
    <name type="scientific">Armillaria gallica</name>
    <name type="common">Bulbous honey fungus</name>
    <name type="synonym">Armillaria bulbosa</name>
    <dbReference type="NCBI Taxonomy" id="47427"/>
    <lineage>
        <taxon>Eukaryota</taxon>
        <taxon>Fungi</taxon>
        <taxon>Dikarya</taxon>
        <taxon>Basidiomycota</taxon>
        <taxon>Agaricomycotina</taxon>
        <taxon>Agaricomycetes</taxon>
        <taxon>Agaricomycetidae</taxon>
        <taxon>Agaricales</taxon>
        <taxon>Marasmiineae</taxon>
        <taxon>Physalacriaceae</taxon>
        <taxon>Armillaria</taxon>
    </lineage>
</organism>
<protein>
    <submittedName>
        <fullName evidence="2">Uncharacterized protein</fullName>
    </submittedName>
</protein>
<dbReference type="OMA" id="QCAISSH"/>
<name>A0A2H3CWD8_ARMGA</name>
<dbReference type="STRING" id="47427.A0A2H3CWD8"/>
<evidence type="ECO:0000313" key="3">
    <source>
        <dbReference type="Proteomes" id="UP000217790"/>
    </source>
</evidence>
<keyword evidence="3" id="KW-1185">Reference proteome</keyword>
<proteinExistence type="predicted"/>
<evidence type="ECO:0000256" key="1">
    <source>
        <dbReference type="SAM" id="Phobius"/>
    </source>
</evidence>
<reference evidence="3" key="1">
    <citation type="journal article" date="2017" name="Nat. Ecol. Evol.">
        <title>Genome expansion and lineage-specific genetic innovations in the forest pathogenic fungi Armillaria.</title>
        <authorList>
            <person name="Sipos G."/>
            <person name="Prasanna A.N."/>
            <person name="Walter M.C."/>
            <person name="O'Connor E."/>
            <person name="Balint B."/>
            <person name="Krizsan K."/>
            <person name="Kiss B."/>
            <person name="Hess J."/>
            <person name="Varga T."/>
            <person name="Slot J."/>
            <person name="Riley R."/>
            <person name="Boka B."/>
            <person name="Rigling D."/>
            <person name="Barry K."/>
            <person name="Lee J."/>
            <person name="Mihaltcheva S."/>
            <person name="LaButti K."/>
            <person name="Lipzen A."/>
            <person name="Waldron R."/>
            <person name="Moloney N.M."/>
            <person name="Sperisen C."/>
            <person name="Kredics L."/>
            <person name="Vagvoelgyi C."/>
            <person name="Patrignani A."/>
            <person name="Fitzpatrick D."/>
            <person name="Nagy I."/>
            <person name="Doyle S."/>
            <person name="Anderson J.B."/>
            <person name="Grigoriev I.V."/>
            <person name="Gueldener U."/>
            <person name="Muensterkoetter M."/>
            <person name="Nagy L.G."/>
        </authorList>
    </citation>
    <scope>NUCLEOTIDE SEQUENCE [LARGE SCALE GENOMIC DNA]</scope>
    <source>
        <strain evidence="3">Ar21-2</strain>
    </source>
</reference>
<dbReference type="AlphaFoldDB" id="A0A2H3CWD8"/>
<dbReference type="InParanoid" id="A0A2H3CWD8"/>